<sequence length="76" mass="8378">MPLCRVSRSHPFSAQTGTGFRRYRLWVRMLRAADLTPQGHDLITIAAEAGFSSPSHAASTFHAMSGLPPSRSCTYR</sequence>
<proteinExistence type="predicted"/>
<name>A0ABN1R6I6_9ACTN</name>
<dbReference type="EMBL" id="BAAAHH010000012">
    <property type="protein sequence ID" value="GAA0952603.1"/>
    <property type="molecule type" value="Genomic_DNA"/>
</dbReference>
<comment type="caution">
    <text evidence="2">The sequence shown here is derived from an EMBL/GenBank/DDBJ whole genome shotgun (WGS) entry which is preliminary data.</text>
</comment>
<dbReference type="PROSITE" id="PS01124">
    <property type="entry name" value="HTH_ARAC_FAMILY_2"/>
    <property type="match status" value="1"/>
</dbReference>
<accession>A0ABN1R6I6</accession>
<protein>
    <recommendedName>
        <fullName evidence="1">HTH araC/xylS-type domain-containing protein</fullName>
    </recommendedName>
</protein>
<dbReference type="Gene3D" id="1.10.10.60">
    <property type="entry name" value="Homeodomain-like"/>
    <property type="match status" value="1"/>
</dbReference>
<evidence type="ECO:0000259" key="1">
    <source>
        <dbReference type="PROSITE" id="PS01124"/>
    </source>
</evidence>
<organism evidence="2 3">
    <name type="scientific">Actinocorallia libanotica</name>
    <dbReference type="NCBI Taxonomy" id="46162"/>
    <lineage>
        <taxon>Bacteria</taxon>
        <taxon>Bacillati</taxon>
        <taxon>Actinomycetota</taxon>
        <taxon>Actinomycetes</taxon>
        <taxon>Streptosporangiales</taxon>
        <taxon>Thermomonosporaceae</taxon>
        <taxon>Actinocorallia</taxon>
    </lineage>
</organism>
<gene>
    <name evidence="2" type="ORF">GCM10009550_33550</name>
</gene>
<evidence type="ECO:0000313" key="3">
    <source>
        <dbReference type="Proteomes" id="UP001500665"/>
    </source>
</evidence>
<feature type="domain" description="HTH araC/xylS-type" evidence="1">
    <location>
        <begin position="1"/>
        <end position="75"/>
    </location>
</feature>
<reference evidence="2 3" key="1">
    <citation type="journal article" date="2019" name="Int. J. Syst. Evol. Microbiol.">
        <title>The Global Catalogue of Microorganisms (GCM) 10K type strain sequencing project: providing services to taxonomists for standard genome sequencing and annotation.</title>
        <authorList>
            <consortium name="The Broad Institute Genomics Platform"/>
            <consortium name="The Broad Institute Genome Sequencing Center for Infectious Disease"/>
            <person name="Wu L."/>
            <person name="Ma J."/>
        </authorList>
    </citation>
    <scope>NUCLEOTIDE SEQUENCE [LARGE SCALE GENOMIC DNA]</scope>
    <source>
        <strain evidence="2 3">JCM 10696</strain>
    </source>
</reference>
<dbReference type="RefSeq" id="WP_344241759.1">
    <property type="nucleotide sequence ID" value="NZ_BAAAHH010000012.1"/>
</dbReference>
<evidence type="ECO:0000313" key="2">
    <source>
        <dbReference type="EMBL" id="GAA0952603.1"/>
    </source>
</evidence>
<keyword evidence="3" id="KW-1185">Reference proteome</keyword>
<dbReference type="Proteomes" id="UP001500665">
    <property type="component" value="Unassembled WGS sequence"/>
</dbReference>
<dbReference type="InterPro" id="IPR018060">
    <property type="entry name" value="HTH_AraC"/>
</dbReference>
<dbReference type="Pfam" id="PF12833">
    <property type="entry name" value="HTH_18"/>
    <property type="match status" value="1"/>
</dbReference>